<reference evidence="2" key="1">
    <citation type="submission" date="2019-10" db="EMBL/GenBank/DDBJ databases">
        <title>Antimicrobial potential of Antarctic Bacteria.</title>
        <authorList>
            <person name="Benaud N."/>
            <person name="Edwards R.J."/>
            <person name="Ferrari B.C."/>
        </authorList>
    </citation>
    <scope>NUCLEOTIDE SEQUENCE [LARGE SCALE GENOMIC DNA]</scope>
    <source>
        <strain evidence="2">NBSH44</strain>
    </source>
</reference>
<keyword evidence="2" id="KW-1185">Reference proteome</keyword>
<proteinExistence type="predicted"/>
<protein>
    <recommendedName>
        <fullName evidence="3">Tail terminator</fullName>
    </recommendedName>
</protein>
<dbReference type="RefSeq" id="WP_056701734.1">
    <property type="nucleotide sequence ID" value="NZ_CP045702.1"/>
</dbReference>
<organism evidence="1 2">
    <name type="scientific">Streptomyces finlayi</name>
    <dbReference type="NCBI Taxonomy" id="67296"/>
    <lineage>
        <taxon>Bacteria</taxon>
        <taxon>Bacillati</taxon>
        <taxon>Actinomycetota</taxon>
        <taxon>Actinomycetes</taxon>
        <taxon>Kitasatosporales</taxon>
        <taxon>Streptomycetaceae</taxon>
        <taxon>Streptomyces</taxon>
    </lineage>
</organism>
<dbReference type="EMBL" id="CP045702">
    <property type="protein sequence ID" value="QNE75321.1"/>
    <property type="molecule type" value="Genomic_DNA"/>
</dbReference>
<evidence type="ECO:0000313" key="2">
    <source>
        <dbReference type="Proteomes" id="UP000515307"/>
    </source>
</evidence>
<dbReference type="Proteomes" id="UP000515307">
    <property type="component" value="Chromosome"/>
</dbReference>
<sequence length="168" mass="18490">MAGLPAGIKALAELSPVEDLLLAVLREGLPGIAVRSLIAKDQDFPLVLVRRDPSFGAWTGDARFTDYARVSVQTFCEDPDGDADAAILAEAVRVVMRDAWLNQKVYPAGHITRVDMASAPRRATDWATATGPVQYADLPTGVWRYETQYDVEIRKPRSRPFPIPNTQP</sequence>
<dbReference type="AlphaFoldDB" id="A0A7G7BJ06"/>
<accession>A0A7G7BJ06</accession>
<evidence type="ECO:0000313" key="1">
    <source>
        <dbReference type="EMBL" id="QNE75321.1"/>
    </source>
</evidence>
<gene>
    <name evidence="1" type="ORF">F0344_12460</name>
</gene>
<evidence type="ECO:0008006" key="3">
    <source>
        <dbReference type="Google" id="ProtNLM"/>
    </source>
</evidence>
<dbReference type="KEGG" id="sfiy:F0344_12460"/>
<name>A0A7G7BJ06_9ACTN</name>